<evidence type="ECO:0000313" key="4">
    <source>
        <dbReference type="Proteomes" id="UP000095767"/>
    </source>
</evidence>
<dbReference type="PANTHER" id="PTHR47352:SF1">
    <property type="entry name" value="CLASS I PEPTIDE CHAIN RELEASE FACTOR"/>
    <property type="match status" value="1"/>
</dbReference>
<comment type="caution">
    <text evidence="3">The sequence shown here is derived from an EMBL/GenBank/DDBJ whole genome shotgun (WGS) entry which is preliminary data.</text>
</comment>
<feature type="signal peptide" evidence="1">
    <location>
        <begin position="1"/>
        <end position="20"/>
    </location>
</feature>
<dbReference type="Pfam" id="PF00472">
    <property type="entry name" value="RF-1"/>
    <property type="match status" value="1"/>
</dbReference>
<evidence type="ECO:0000256" key="1">
    <source>
        <dbReference type="SAM" id="SignalP"/>
    </source>
</evidence>
<dbReference type="PROSITE" id="PS00745">
    <property type="entry name" value="RF_PROK_I"/>
    <property type="match status" value="1"/>
</dbReference>
<sequence length="315" mass="35091">MAAAMRNASLLRLGFRQVSSLLFQVTPCPAPSLGLNLAVGRAGLVRLRCSAAGAGDDKGKKVSARLALTQQVLRDAEERSASAGSDPAPKITLDHVTVNFARSGGPGGQNVNKVNTKVDMRFNVKEAHWLGERIKERILQAEKNRINKDGELVISSTKTRTQKGNIEDALQKIQVCFLPSSCFSRTNSLDLVHKFFLSRQSLMLHHTFLRPLQKSRRKRLKKCNLFVSPVSFLQSHVPMSVLLSLKGKDFRIRKCFHRRRNLDGTELAGIDATYLAQNISVSCHSQRTLTAFQRGNYRCFCSLVSLSCWFKSSCE</sequence>
<dbReference type="PANTHER" id="PTHR47352">
    <property type="entry name" value="CLASS I PEPTIDE CHAIN RELEASE FACTOR"/>
    <property type="match status" value="1"/>
</dbReference>
<dbReference type="Proteomes" id="UP000095767">
    <property type="component" value="Unassembled WGS sequence"/>
</dbReference>
<feature type="chain" id="PRO_5009187845" description="Prokaryotic-type class I peptide chain release factors domain-containing protein" evidence="1">
    <location>
        <begin position="21"/>
        <end position="315"/>
    </location>
</feature>
<dbReference type="GO" id="GO:0003747">
    <property type="term" value="F:translation release factor activity"/>
    <property type="evidence" value="ECO:0007669"/>
    <property type="project" value="InterPro"/>
</dbReference>
<dbReference type="InterPro" id="IPR000352">
    <property type="entry name" value="Pep_chain_release_fac_I"/>
</dbReference>
<keyword evidence="1" id="KW-0732">Signal</keyword>
<proteinExistence type="predicted"/>
<dbReference type="EMBL" id="LWDX02048212">
    <property type="protein sequence ID" value="OEL21325.1"/>
    <property type="molecule type" value="Genomic_DNA"/>
</dbReference>
<protein>
    <recommendedName>
        <fullName evidence="2">Prokaryotic-type class I peptide chain release factors domain-containing protein</fullName>
    </recommendedName>
</protein>
<dbReference type="AlphaFoldDB" id="A0A1E5V8J9"/>
<feature type="domain" description="Prokaryotic-type class I peptide chain release factors" evidence="2">
    <location>
        <begin position="102"/>
        <end position="118"/>
    </location>
</feature>
<dbReference type="Gene3D" id="3.30.160.20">
    <property type="match status" value="1"/>
</dbReference>
<evidence type="ECO:0000313" key="3">
    <source>
        <dbReference type="EMBL" id="OEL21325.1"/>
    </source>
</evidence>
<dbReference type="SUPFAM" id="SSF110916">
    <property type="entry name" value="Peptidyl-tRNA hydrolase domain-like"/>
    <property type="match status" value="1"/>
</dbReference>
<accession>A0A1E5V8J9</accession>
<gene>
    <name evidence="3" type="ORF">BAE44_0017653</name>
</gene>
<name>A0A1E5V8J9_9POAL</name>
<reference evidence="3 4" key="1">
    <citation type="submission" date="2016-09" db="EMBL/GenBank/DDBJ databases">
        <title>The draft genome of Dichanthelium oligosanthes: A C3 panicoid grass species.</title>
        <authorList>
            <person name="Studer A.J."/>
            <person name="Schnable J.C."/>
            <person name="Brutnell T.P."/>
        </authorList>
    </citation>
    <scope>NUCLEOTIDE SEQUENCE [LARGE SCALE GENOMIC DNA]</scope>
    <source>
        <strain evidence="4">cv. Kellogg 1175</strain>
        <tissue evidence="3">Leaf</tissue>
    </source>
</reference>
<dbReference type="STRING" id="888268.A0A1E5V8J9"/>
<keyword evidence="4" id="KW-1185">Reference proteome</keyword>
<dbReference type="OrthoDB" id="270639at2759"/>
<evidence type="ECO:0000259" key="2">
    <source>
        <dbReference type="PROSITE" id="PS00745"/>
    </source>
</evidence>
<organism evidence="3 4">
    <name type="scientific">Dichanthelium oligosanthes</name>
    <dbReference type="NCBI Taxonomy" id="888268"/>
    <lineage>
        <taxon>Eukaryota</taxon>
        <taxon>Viridiplantae</taxon>
        <taxon>Streptophyta</taxon>
        <taxon>Embryophyta</taxon>
        <taxon>Tracheophyta</taxon>
        <taxon>Spermatophyta</taxon>
        <taxon>Magnoliopsida</taxon>
        <taxon>Liliopsida</taxon>
        <taxon>Poales</taxon>
        <taxon>Poaceae</taxon>
        <taxon>PACMAD clade</taxon>
        <taxon>Panicoideae</taxon>
        <taxon>Panicodae</taxon>
        <taxon>Paniceae</taxon>
        <taxon>Dichantheliinae</taxon>
        <taxon>Dichanthelium</taxon>
    </lineage>
</organism>